<sequence>MNEGSMVERVLAKEAVSSWGMCSTEALLSAAVAPAVSPSSRPPYAFLNVPDAPARKILLEATLGDKEVPLALPIRGKRSRSSEELPRGASHRSLHVAAAVP</sequence>
<protein>
    <submittedName>
        <fullName evidence="2">Uncharacterized protein</fullName>
    </submittedName>
</protein>
<dbReference type="RefSeq" id="XP_011774879.1">
    <property type="nucleotide sequence ID" value="XM_011776577.1"/>
</dbReference>
<gene>
    <name evidence="2" type="ORF">TbgDal_VII5112</name>
</gene>
<dbReference type="Proteomes" id="UP000002316">
    <property type="component" value="Chromosome 7"/>
</dbReference>
<reference evidence="3" key="1">
    <citation type="journal article" date="2010" name="PLoS Negl. Trop. Dis.">
        <title>The genome sequence of Trypanosoma brucei gambiense, causative agent of chronic human african trypanosomiasis.</title>
        <authorList>
            <person name="Jackson A.P."/>
            <person name="Sanders M."/>
            <person name="Berry A."/>
            <person name="McQuillan J."/>
            <person name="Aslett M.A."/>
            <person name="Quail M.A."/>
            <person name="Chukualim B."/>
            <person name="Capewell P."/>
            <person name="MacLeod A."/>
            <person name="Melville S.E."/>
            <person name="Gibson W."/>
            <person name="Barry J.D."/>
            <person name="Berriman M."/>
            <person name="Hertz-Fowler C."/>
        </authorList>
    </citation>
    <scope>NUCLEOTIDE SEQUENCE [LARGE SCALE GENOMIC DNA]</scope>
    <source>
        <strain evidence="3">MHOM/CI/86/DAL972</strain>
    </source>
</reference>
<feature type="region of interest" description="Disordered" evidence="1">
    <location>
        <begin position="75"/>
        <end position="101"/>
    </location>
</feature>
<evidence type="ECO:0000313" key="3">
    <source>
        <dbReference type="Proteomes" id="UP000002316"/>
    </source>
</evidence>
<dbReference type="AlphaFoldDB" id="C9ZT64"/>
<dbReference type="KEGG" id="tbg:TbgDal_VII5112"/>
<evidence type="ECO:0000313" key="2">
    <source>
        <dbReference type="EMBL" id="CBH12599.1"/>
    </source>
</evidence>
<accession>C9ZT64</accession>
<dbReference type="GeneID" id="23862749"/>
<dbReference type="EMBL" id="FN554970">
    <property type="protein sequence ID" value="CBH12599.1"/>
    <property type="molecule type" value="Genomic_DNA"/>
</dbReference>
<evidence type="ECO:0000256" key="1">
    <source>
        <dbReference type="SAM" id="MobiDB-lite"/>
    </source>
</evidence>
<name>C9ZT64_TRYB9</name>
<proteinExistence type="predicted"/>
<organism evidence="2 3">
    <name type="scientific">Trypanosoma brucei gambiense (strain MHOM/CI/86/DAL972)</name>
    <dbReference type="NCBI Taxonomy" id="679716"/>
    <lineage>
        <taxon>Eukaryota</taxon>
        <taxon>Discoba</taxon>
        <taxon>Euglenozoa</taxon>
        <taxon>Kinetoplastea</taxon>
        <taxon>Metakinetoplastina</taxon>
        <taxon>Trypanosomatida</taxon>
        <taxon>Trypanosomatidae</taxon>
        <taxon>Trypanosoma</taxon>
    </lineage>
</organism>